<comment type="pathway">
    <text evidence="1">Secondary metabolite biosynthesis; terpenoid biosynthesis.</text>
</comment>
<organism evidence="7 8">
    <name type="scientific">Penicillium freii</name>
    <dbReference type="NCBI Taxonomy" id="48697"/>
    <lineage>
        <taxon>Eukaryota</taxon>
        <taxon>Fungi</taxon>
        <taxon>Dikarya</taxon>
        <taxon>Ascomycota</taxon>
        <taxon>Pezizomycotina</taxon>
        <taxon>Eurotiomycetes</taxon>
        <taxon>Eurotiomycetidae</taxon>
        <taxon>Eurotiales</taxon>
        <taxon>Aspergillaceae</taxon>
        <taxon>Penicillium</taxon>
    </lineage>
</organism>
<gene>
    <name evidence="7" type="ORF">ACN42_g581</name>
</gene>
<evidence type="ECO:0000256" key="2">
    <source>
        <dbReference type="ARBA" id="ARBA00022857"/>
    </source>
</evidence>
<evidence type="ECO:0000259" key="6">
    <source>
        <dbReference type="Pfam" id="PF00248"/>
    </source>
</evidence>
<dbReference type="PANTHER" id="PTHR43364:SF2">
    <property type="entry name" value="ARYL-ALCOHOL DEHYDROGENASE AAD10-RELATED"/>
    <property type="match status" value="1"/>
</dbReference>
<keyword evidence="3" id="KW-0560">Oxidoreductase</keyword>
<proteinExistence type="inferred from homology"/>
<evidence type="ECO:0000256" key="5">
    <source>
        <dbReference type="ARBA" id="ARBA00073126"/>
    </source>
</evidence>
<comment type="similarity">
    <text evidence="4">Belongs to the aldo/keto reductase family. Aldo/keto reductase 2 subfamily.</text>
</comment>
<dbReference type="Gene3D" id="3.20.20.100">
    <property type="entry name" value="NADP-dependent oxidoreductase domain"/>
    <property type="match status" value="1"/>
</dbReference>
<dbReference type="SUPFAM" id="SSF51430">
    <property type="entry name" value="NAD(P)-linked oxidoreductase"/>
    <property type="match status" value="1"/>
</dbReference>
<dbReference type="InterPro" id="IPR023210">
    <property type="entry name" value="NADP_OxRdtase_dom"/>
</dbReference>
<keyword evidence="2" id="KW-0521">NADP</keyword>
<dbReference type="InterPro" id="IPR036812">
    <property type="entry name" value="NAD(P)_OxRdtase_dom_sf"/>
</dbReference>
<evidence type="ECO:0000256" key="4">
    <source>
        <dbReference type="ARBA" id="ARBA00038157"/>
    </source>
</evidence>
<dbReference type="Pfam" id="PF00248">
    <property type="entry name" value="Aldo_ket_red"/>
    <property type="match status" value="1"/>
</dbReference>
<dbReference type="Proteomes" id="UP000055045">
    <property type="component" value="Unassembled WGS sequence"/>
</dbReference>
<evidence type="ECO:0000256" key="3">
    <source>
        <dbReference type="ARBA" id="ARBA00023002"/>
    </source>
</evidence>
<dbReference type="CDD" id="cd19147">
    <property type="entry name" value="AKR_AKR9A3_9B1-4"/>
    <property type="match status" value="1"/>
</dbReference>
<accession>A0A117NSA2</accession>
<protein>
    <recommendedName>
        <fullName evidence="5">Aldo-keto reductase ausK</fullName>
    </recommendedName>
</protein>
<dbReference type="STRING" id="48697.A0A117NSA2"/>
<dbReference type="GO" id="GO:0016491">
    <property type="term" value="F:oxidoreductase activity"/>
    <property type="evidence" value="ECO:0007669"/>
    <property type="project" value="UniProtKB-KW"/>
</dbReference>
<evidence type="ECO:0000313" key="7">
    <source>
        <dbReference type="EMBL" id="KUM66508.1"/>
    </source>
</evidence>
<dbReference type="PANTHER" id="PTHR43364">
    <property type="entry name" value="NADH-SPECIFIC METHYLGLYOXAL REDUCTASE-RELATED"/>
    <property type="match status" value="1"/>
</dbReference>
<dbReference type="EMBL" id="LLXE01000008">
    <property type="protein sequence ID" value="KUM66508.1"/>
    <property type="molecule type" value="Genomic_DNA"/>
</dbReference>
<dbReference type="InterPro" id="IPR050523">
    <property type="entry name" value="AKR_Detox_Biosynth"/>
</dbReference>
<evidence type="ECO:0000313" key="8">
    <source>
        <dbReference type="Proteomes" id="UP000055045"/>
    </source>
</evidence>
<dbReference type="AlphaFoldDB" id="A0A117NSA2"/>
<comment type="caution">
    <text evidence="7">The sequence shown here is derived from an EMBL/GenBank/DDBJ whole genome shotgun (WGS) entry which is preliminary data.</text>
</comment>
<feature type="domain" description="NADP-dependent oxidoreductase" evidence="6">
    <location>
        <begin position="31"/>
        <end position="338"/>
    </location>
</feature>
<evidence type="ECO:0000256" key="1">
    <source>
        <dbReference type="ARBA" id="ARBA00004721"/>
    </source>
</evidence>
<name>A0A117NSA2_PENFR</name>
<sequence length="387" mass="42819">MDELFAPAPEPATPLGRYRVLSSTAGVRVSPLQLGAMSIGDSWNEFMGSMNKEQSFALLDAFVAAGGNFIDTSNNYQNEQSETWIGEWMTARNNRDRIVLATKFTTDYRSHAAGKGNVPNATGNHKRSMVLSVRDSLRKLQTDFIDVLYLHWWDHTTSIEEVMDSLHILVEQGKVMYLGISDSPAWVVAAANTYARAHGKTPFSVYQGRWNVMRRDFERDILPMARHFGMALAPWDVLGSGHFQTAKQLEERKRTGEGLRSVMGAEQTEEERSISEALATVAAEHGVESITAIALAYVLCKAPNVFPLVGGRKIEHLHDNIQALSIRLTDKQIKFLEAATTFDIGFPGNFIGVDPCTNGGKTNFLMETAGRVDFVQASQAIGYEPGK</sequence>
<keyword evidence="8" id="KW-1185">Reference proteome</keyword>
<dbReference type="FunFam" id="3.20.20.100:FF:000024">
    <property type="entry name" value="Aryl-alcohol dehydrogenase"/>
    <property type="match status" value="1"/>
</dbReference>
<reference evidence="7 8" key="1">
    <citation type="submission" date="2015-10" db="EMBL/GenBank/DDBJ databases">
        <title>Genome sequencing of Penicillium freii.</title>
        <authorList>
            <person name="Nguyen H.D."/>
            <person name="Visagie C.M."/>
            <person name="Seifert K.A."/>
        </authorList>
    </citation>
    <scope>NUCLEOTIDE SEQUENCE [LARGE SCALE GENOMIC DNA]</scope>
    <source>
        <strain evidence="7 8">DAOM 242723</strain>
    </source>
</reference>